<dbReference type="PRINTS" id="PR00032">
    <property type="entry name" value="HTHARAC"/>
</dbReference>
<dbReference type="PANTHER" id="PTHR43280">
    <property type="entry name" value="ARAC-FAMILY TRANSCRIPTIONAL REGULATOR"/>
    <property type="match status" value="1"/>
</dbReference>
<dbReference type="InterPro" id="IPR018062">
    <property type="entry name" value="HTH_AraC-typ_CS"/>
</dbReference>
<dbReference type="AlphaFoldDB" id="A0A3D9L182"/>
<evidence type="ECO:0000256" key="3">
    <source>
        <dbReference type="ARBA" id="ARBA00023163"/>
    </source>
</evidence>
<dbReference type="OrthoDB" id="1007602at2"/>
<keyword evidence="2 5" id="KW-0238">DNA-binding</keyword>
<dbReference type="GO" id="GO:0003700">
    <property type="term" value="F:DNA-binding transcription factor activity"/>
    <property type="evidence" value="ECO:0007669"/>
    <property type="project" value="InterPro"/>
</dbReference>
<organism evidence="5 6">
    <name type="scientific">Marinoscillum furvescens DSM 4134</name>
    <dbReference type="NCBI Taxonomy" id="1122208"/>
    <lineage>
        <taxon>Bacteria</taxon>
        <taxon>Pseudomonadati</taxon>
        <taxon>Bacteroidota</taxon>
        <taxon>Cytophagia</taxon>
        <taxon>Cytophagales</taxon>
        <taxon>Reichenbachiellaceae</taxon>
        <taxon>Marinoscillum</taxon>
    </lineage>
</organism>
<dbReference type="PROSITE" id="PS01124">
    <property type="entry name" value="HTH_ARAC_FAMILY_2"/>
    <property type="match status" value="1"/>
</dbReference>
<evidence type="ECO:0000313" key="5">
    <source>
        <dbReference type="EMBL" id="RED95247.1"/>
    </source>
</evidence>
<dbReference type="PANTHER" id="PTHR43280:SF28">
    <property type="entry name" value="HTH-TYPE TRANSCRIPTIONAL ACTIVATOR RHAS"/>
    <property type="match status" value="1"/>
</dbReference>
<dbReference type="RefSeq" id="WP_115869335.1">
    <property type="nucleotide sequence ID" value="NZ_QREG01000018.1"/>
</dbReference>
<dbReference type="Pfam" id="PF12833">
    <property type="entry name" value="HTH_18"/>
    <property type="match status" value="1"/>
</dbReference>
<accession>A0A3D9L182</accession>
<dbReference type="InterPro" id="IPR037923">
    <property type="entry name" value="HTH-like"/>
</dbReference>
<dbReference type="Gene3D" id="1.10.10.60">
    <property type="entry name" value="Homeodomain-like"/>
    <property type="match status" value="2"/>
</dbReference>
<comment type="caution">
    <text evidence="5">The sequence shown here is derived from an EMBL/GenBank/DDBJ whole genome shotgun (WGS) entry which is preliminary data.</text>
</comment>
<protein>
    <submittedName>
        <fullName evidence="5">AraC-like DNA-binding protein</fullName>
    </submittedName>
</protein>
<gene>
    <name evidence="5" type="ORF">C7460_11824</name>
</gene>
<dbReference type="PROSITE" id="PS00041">
    <property type="entry name" value="HTH_ARAC_FAMILY_1"/>
    <property type="match status" value="1"/>
</dbReference>
<dbReference type="SMART" id="SM00342">
    <property type="entry name" value="HTH_ARAC"/>
    <property type="match status" value="1"/>
</dbReference>
<keyword evidence="1" id="KW-0805">Transcription regulation</keyword>
<dbReference type="EMBL" id="QREG01000018">
    <property type="protein sequence ID" value="RED95247.1"/>
    <property type="molecule type" value="Genomic_DNA"/>
</dbReference>
<evidence type="ECO:0000313" key="6">
    <source>
        <dbReference type="Proteomes" id="UP000256779"/>
    </source>
</evidence>
<evidence type="ECO:0000256" key="2">
    <source>
        <dbReference type="ARBA" id="ARBA00023125"/>
    </source>
</evidence>
<sequence length="290" mass="33797">MSINNLNLSLLHAGKVDLDHHWDFDNVISPFSRLYLITHGQAQVFHSGQTFDLKPGYLYLIPSYTYSRYKCESTFTQYYLSILEESDDQGSIFDHHEFLYEVPAHPNDALILDRILELNDDRMLLNDDPKAYDNVPTMLAYKARNDRMNPGSFLETRGLMTALLSRFIKGKKVTRSVSLKNQEKINNIIRYIRQNLHRELTVAELADEAHLNADYFSRVFFEIVKTRPVKFIQEKRIERAQLLLSTTTYSISEIAAKVGLDNISYFTRLFKKQLGRTPGAYRQSKWQNDI</sequence>
<reference evidence="5 6" key="1">
    <citation type="submission" date="2018-07" db="EMBL/GenBank/DDBJ databases">
        <title>Genomic Encyclopedia of Type Strains, Phase IV (KMG-IV): sequencing the most valuable type-strain genomes for metagenomic binning, comparative biology and taxonomic classification.</title>
        <authorList>
            <person name="Goeker M."/>
        </authorList>
    </citation>
    <scope>NUCLEOTIDE SEQUENCE [LARGE SCALE GENOMIC DNA]</scope>
    <source>
        <strain evidence="5 6">DSM 4134</strain>
    </source>
</reference>
<dbReference type="GO" id="GO:0043565">
    <property type="term" value="F:sequence-specific DNA binding"/>
    <property type="evidence" value="ECO:0007669"/>
    <property type="project" value="InterPro"/>
</dbReference>
<evidence type="ECO:0000259" key="4">
    <source>
        <dbReference type="PROSITE" id="PS01124"/>
    </source>
</evidence>
<dbReference type="InterPro" id="IPR018060">
    <property type="entry name" value="HTH_AraC"/>
</dbReference>
<dbReference type="SUPFAM" id="SSF51215">
    <property type="entry name" value="Regulatory protein AraC"/>
    <property type="match status" value="1"/>
</dbReference>
<dbReference type="Proteomes" id="UP000256779">
    <property type="component" value="Unassembled WGS sequence"/>
</dbReference>
<dbReference type="SUPFAM" id="SSF46689">
    <property type="entry name" value="Homeodomain-like"/>
    <property type="match status" value="2"/>
</dbReference>
<dbReference type="InterPro" id="IPR020449">
    <property type="entry name" value="Tscrpt_reg_AraC-type_HTH"/>
</dbReference>
<feature type="domain" description="HTH araC/xylS-type" evidence="4">
    <location>
        <begin position="186"/>
        <end position="284"/>
    </location>
</feature>
<dbReference type="InterPro" id="IPR009057">
    <property type="entry name" value="Homeodomain-like_sf"/>
</dbReference>
<name>A0A3D9L182_MARFU</name>
<proteinExistence type="predicted"/>
<keyword evidence="6" id="KW-1185">Reference proteome</keyword>
<evidence type="ECO:0000256" key="1">
    <source>
        <dbReference type="ARBA" id="ARBA00023015"/>
    </source>
</evidence>
<keyword evidence="3" id="KW-0804">Transcription</keyword>